<dbReference type="PRINTS" id="PR00455">
    <property type="entry name" value="HTHTETR"/>
</dbReference>
<sequence>MARWEPDAADRLQVAALELFAEKGFERVTIEEISRRAGLTKRSFFNHFTDKREALFGSGPELQKQIVMREITAQDEGLPPLKVVVRALQAVADEMFQDRRDAVARRARIILATPELQERELQKRETLTGIVASALQQRGLDAATALITARAGMLVQQTAMQEWIHDSGTTPLRQVLADTLQSLHAVVANTKRPMTQWRRHAAGPSGS</sequence>
<evidence type="ECO:0000256" key="4">
    <source>
        <dbReference type="PROSITE-ProRule" id="PRU00335"/>
    </source>
</evidence>
<proteinExistence type="predicted"/>
<dbReference type="Gene3D" id="1.10.357.10">
    <property type="entry name" value="Tetracycline Repressor, domain 2"/>
    <property type="match status" value="1"/>
</dbReference>
<gene>
    <name evidence="6" type="ORF">K7472_19290</name>
</gene>
<keyword evidence="3" id="KW-0804">Transcription</keyword>
<dbReference type="RefSeq" id="WP_222979740.1">
    <property type="nucleotide sequence ID" value="NZ_JAINVZ010000013.1"/>
</dbReference>
<protein>
    <submittedName>
        <fullName evidence="6">TetR/AcrR family transcriptional regulator</fullName>
    </submittedName>
</protein>
<dbReference type="Proteomes" id="UP001198565">
    <property type="component" value="Unassembled WGS sequence"/>
</dbReference>
<dbReference type="InterPro" id="IPR009057">
    <property type="entry name" value="Homeodomain-like_sf"/>
</dbReference>
<comment type="caution">
    <text evidence="6">The sequence shown here is derived from an EMBL/GenBank/DDBJ whole genome shotgun (WGS) entry which is preliminary data.</text>
</comment>
<keyword evidence="2 4" id="KW-0238">DNA-binding</keyword>
<dbReference type="PROSITE" id="PS01081">
    <property type="entry name" value="HTH_TETR_1"/>
    <property type="match status" value="1"/>
</dbReference>
<dbReference type="InterPro" id="IPR001647">
    <property type="entry name" value="HTH_TetR"/>
</dbReference>
<keyword evidence="7" id="KW-1185">Reference proteome</keyword>
<dbReference type="PROSITE" id="PS50977">
    <property type="entry name" value="HTH_TETR_2"/>
    <property type="match status" value="1"/>
</dbReference>
<dbReference type="Pfam" id="PF17754">
    <property type="entry name" value="TetR_C_14"/>
    <property type="match status" value="1"/>
</dbReference>
<dbReference type="InterPro" id="IPR023772">
    <property type="entry name" value="DNA-bd_HTH_TetR-type_CS"/>
</dbReference>
<feature type="DNA-binding region" description="H-T-H motif" evidence="4">
    <location>
        <begin position="29"/>
        <end position="48"/>
    </location>
</feature>
<dbReference type="InterPro" id="IPR050109">
    <property type="entry name" value="HTH-type_TetR-like_transc_reg"/>
</dbReference>
<dbReference type="PANTHER" id="PTHR30055">
    <property type="entry name" value="HTH-TYPE TRANSCRIPTIONAL REGULATOR RUTR"/>
    <property type="match status" value="1"/>
</dbReference>
<evidence type="ECO:0000313" key="6">
    <source>
        <dbReference type="EMBL" id="MBY8886984.1"/>
    </source>
</evidence>
<dbReference type="InterPro" id="IPR041347">
    <property type="entry name" value="MftR_C"/>
</dbReference>
<evidence type="ECO:0000256" key="1">
    <source>
        <dbReference type="ARBA" id="ARBA00023015"/>
    </source>
</evidence>
<dbReference type="SUPFAM" id="SSF46689">
    <property type="entry name" value="Homeodomain-like"/>
    <property type="match status" value="1"/>
</dbReference>
<dbReference type="Pfam" id="PF00440">
    <property type="entry name" value="TetR_N"/>
    <property type="match status" value="1"/>
</dbReference>
<evidence type="ECO:0000256" key="2">
    <source>
        <dbReference type="ARBA" id="ARBA00023125"/>
    </source>
</evidence>
<organism evidence="6 7">
    <name type="scientific">Streptantibioticus parmotrematis</name>
    <dbReference type="NCBI Taxonomy" id="2873249"/>
    <lineage>
        <taxon>Bacteria</taxon>
        <taxon>Bacillati</taxon>
        <taxon>Actinomycetota</taxon>
        <taxon>Actinomycetes</taxon>
        <taxon>Kitasatosporales</taxon>
        <taxon>Streptomycetaceae</taxon>
        <taxon>Streptantibioticus</taxon>
    </lineage>
</organism>
<feature type="domain" description="HTH tetR-type" evidence="5">
    <location>
        <begin position="6"/>
        <end position="66"/>
    </location>
</feature>
<accession>A0ABS7QWD7</accession>
<dbReference type="EMBL" id="JAINVZ010000013">
    <property type="protein sequence ID" value="MBY8886984.1"/>
    <property type="molecule type" value="Genomic_DNA"/>
</dbReference>
<evidence type="ECO:0000256" key="3">
    <source>
        <dbReference type="ARBA" id="ARBA00023163"/>
    </source>
</evidence>
<keyword evidence="1" id="KW-0805">Transcription regulation</keyword>
<reference evidence="6 7" key="1">
    <citation type="submission" date="2021-08" db="EMBL/GenBank/DDBJ databases">
        <title>Streptomyces sp. PTM05 isolated from lichen.</title>
        <authorList>
            <person name="Somphong A."/>
            <person name="Phongsopitanun W."/>
            <person name="Tanasupawat S."/>
        </authorList>
    </citation>
    <scope>NUCLEOTIDE SEQUENCE [LARGE SCALE GENOMIC DNA]</scope>
    <source>
        <strain evidence="6 7">Ptm05</strain>
    </source>
</reference>
<dbReference type="PANTHER" id="PTHR30055:SF238">
    <property type="entry name" value="MYCOFACTOCIN BIOSYNTHESIS TRANSCRIPTIONAL REGULATOR MFTR-RELATED"/>
    <property type="match status" value="1"/>
</dbReference>
<evidence type="ECO:0000259" key="5">
    <source>
        <dbReference type="PROSITE" id="PS50977"/>
    </source>
</evidence>
<evidence type="ECO:0000313" key="7">
    <source>
        <dbReference type="Proteomes" id="UP001198565"/>
    </source>
</evidence>
<name>A0ABS7QWD7_9ACTN</name>